<keyword evidence="1" id="KW-0812">Transmembrane</keyword>
<protein>
    <submittedName>
        <fullName evidence="2">Uncharacterized protein</fullName>
    </submittedName>
</protein>
<sequence>MSKGLKVMLFWSLIFPVIVTVLRIIIDFFLGRDIELLSYTAVFLGFVVGGIIFVGPLNYLIHKSKK</sequence>
<feature type="transmembrane region" description="Helical" evidence="1">
    <location>
        <begin position="36"/>
        <end position="61"/>
    </location>
</feature>
<evidence type="ECO:0000313" key="3">
    <source>
        <dbReference type="Proteomes" id="UP001444625"/>
    </source>
</evidence>
<organism evidence="2 3">
    <name type="scientific">Ornithinibacillus xuwenensis</name>
    <dbReference type="NCBI Taxonomy" id="3144668"/>
    <lineage>
        <taxon>Bacteria</taxon>
        <taxon>Bacillati</taxon>
        <taxon>Bacillota</taxon>
        <taxon>Bacilli</taxon>
        <taxon>Bacillales</taxon>
        <taxon>Bacillaceae</taxon>
        <taxon>Ornithinibacillus</taxon>
    </lineage>
</organism>
<keyword evidence="1" id="KW-1133">Transmembrane helix</keyword>
<keyword evidence="1" id="KW-0472">Membrane</keyword>
<feature type="transmembrane region" description="Helical" evidence="1">
    <location>
        <begin position="7"/>
        <end position="30"/>
    </location>
</feature>
<accession>A0ABU9XCX2</accession>
<proteinExistence type="predicted"/>
<dbReference type="Proteomes" id="UP001444625">
    <property type="component" value="Unassembled WGS sequence"/>
</dbReference>
<gene>
    <name evidence="2" type="ORF">ABC228_02770</name>
</gene>
<dbReference type="RefSeq" id="WP_345823553.1">
    <property type="nucleotide sequence ID" value="NZ_JBDIML010000001.1"/>
</dbReference>
<keyword evidence="3" id="KW-1185">Reference proteome</keyword>
<reference evidence="2 3" key="1">
    <citation type="submission" date="2024-05" db="EMBL/GenBank/DDBJ databases">
        <authorList>
            <person name="Haq I."/>
            <person name="Ullah Z."/>
            <person name="Ahmad R."/>
            <person name="Li M."/>
            <person name="Tong Y."/>
        </authorList>
    </citation>
    <scope>NUCLEOTIDE SEQUENCE [LARGE SCALE GENOMIC DNA]</scope>
    <source>
        <strain evidence="2 3">16A2E</strain>
    </source>
</reference>
<comment type="caution">
    <text evidence="2">The sequence shown here is derived from an EMBL/GenBank/DDBJ whole genome shotgun (WGS) entry which is preliminary data.</text>
</comment>
<name>A0ABU9XCX2_9BACI</name>
<evidence type="ECO:0000313" key="2">
    <source>
        <dbReference type="EMBL" id="MEN2766095.1"/>
    </source>
</evidence>
<evidence type="ECO:0000256" key="1">
    <source>
        <dbReference type="SAM" id="Phobius"/>
    </source>
</evidence>
<dbReference type="EMBL" id="JBDIML010000001">
    <property type="protein sequence ID" value="MEN2766095.1"/>
    <property type="molecule type" value="Genomic_DNA"/>
</dbReference>